<dbReference type="Proteomes" id="UP000038011">
    <property type="component" value="Unassembled WGS sequence"/>
</dbReference>
<dbReference type="PATRIC" id="fig|1514904.3.peg.616"/>
<dbReference type="AlphaFoldDB" id="A0A0M9GMJ6"/>
<evidence type="ECO:0000256" key="1">
    <source>
        <dbReference type="SAM" id="MobiDB-lite"/>
    </source>
</evidence>
<dbReference type="STRING" id="1514904.SU32_08955"/>
<sequence>MLDYFYSSDAGGQVAMKADADDAIAASHADGQKVGANAERARILSIANSNKLAENASAFKAALTLAADAPDMSADKVIEFALKTGNAEAPANNPASLQNRLNGTDALGELLSSGQQSQASETANTLPNASEVFASRRKAKAEPFDGQR</sequence>
<comment type="caution">
    <text evidence="2">The sequence shown here is derived from an EMBL/GenBank/DDBJ whole genome shotgun (WGS) entry which is preliminary data.</text>
</comment>
<proteinExistence type="predicted"/>
<feature type="compositionally biased region" description="Polar residues" evidence="1">
    <location>
        <begin position="112"/>
        <end position="128"/>
    </location>
</feature>
<feature type="region of interest" description="Disordered" evidence="1">
    <location>
        <begin position="89"/>
        <end position="148"/>
    </location>
</feature>
<evidence type="ECO:0000313" key="3">
    <source>
        <dbReference type="Proteomes" id="UP000038011"/>
    </source>
</evidence>
<accession>A0A0M9GMJ6</accession>
<name>A0A0M9GMJ6_9HYPH</name>
<evidence type="ECO:0000313" key="2">
    <source>
        <dbReference type="EMBL" id="KPB01367.1"/>
    </source>
</evidence>
<gene>
    <name evidence="2" type="ORF">SU32_08955</name>
</gene>
<organism evidence="2 3">
    <name type="scientific">Ahrensia marina</name>
    <dbReference type="NCBI Taxonomy" id="1514904"/>
    <lineage>
        <taxon>Bacteria</taxon>
        <taxon>Pseudomonadati</taxon>
        <taxon>Pseudomonadota</taxon>
        <taxon>Alphaproteobacteria</taxon>
        <taxon>Hyphomicrobiales</taxon>
        <taxon>Ahrensiaceae</taxon>
        <taxon>Ahrensia</taxon>
    </lineage>
</organism>
<feature type="compositionally biased region" description="Polar residues" evidence="1">
    <location>
        <begin position="93"/>
        <end position="102"/>
    </location>
</feature>
<evidence type="ECO:0008006" key="4">
    <source>
        <dbReference type="Google" id="ProtNLM"/>
    </source>
</evidence>
<keyword evidence="3" id="KW-1185">Reference proteome</keyword>
<dbReference type="RefSeq" id="WP_053999011.1">
    <property type="nucleotide sequence ID" value="NZ_JXMU01000011.1"/>
</dbReference>
<protein>
    <recommendedName>
        <fullName evidence="4">Scaffolding protein</fullName>
    </recommendedName>
</protein>
<reference evidence="2 3" key="1">
    <citation type="submission" date="2015-01" db="EMBL/GenBank/DDBJ databases">
        <title>Ahrensia donghaiensis sp. nov., a novel dimethylsulphoniopropionate-cleavage bacterium isolated from seawater and emended descriptions of the genus Ahrensia and Ahrensia kielensis.</title>
        <authorList>
            <person name="Liu J."/>
        </authorList>
    </citation>
    <scope>NUCLEOTIDE SEQUENCE [LARGE SCALE GENOMIC DNA]</scope>
    <source>
        <strain evidence="2 3">LZD062</strain>
    </source>
</reference>
<dbReference type="EMBL" id="JXMU01000011">
    <property type="protein sequence ID" value="KPB01367.1"/>
    <property type="molecule type" value="Genomic_DNA"/>
</dbReference>